<dbReference type="InterPro" id="IPR000888">
    <property type="entry name" value="RmlC-like"/>
</dbReference>
<dbReference type="SUPFAM" id="SSF51182">
    <property type="entry name" value="RmlC-like cupins"/>
    <property type="match status" value="1"/>
</dbReference>
<dbReference type="InterPro" id="IPR014710">
    <property type="entry name" value="RmlC-like_jellyroll"/>
</dbReference>
<dbReference type="Pfam" id="PF00908">
    <property type="entry name" value="dTDP_sugar_isom"/>
    <property type="match status" value="1"/>
</dbReference>
<reference evidence="4 5" key="1">
    <citation type="submission" date="2018-11" db="EMBL/GenBank/DDBJ databases">
        <title>Complete genome sequencing of the Actinobacteria Serinibacter sp. K3-2.</title>
        <authorList>
            <person name="Rakitin A.L."/>
            <person name="Beletsky A.V."/>
            <person name="Mardanov A.V."/>
            <person name="Ravin N.V."/>
            <person name="Gromova A.S."/>
            <person name="Filippova S.N."/>
            <person name="Gal'Chenko V.F."/>
        </authorList>
    </citation>
    <scope>NUCLEOTIDE SEQUENCE [LARGE SCALE GENOMIC DNA]</scope>
    <source>
        <strain evidence="4 5">K3-2</strain>
    </source>
</reference>
<organism evidence="4 5">
    <name type="scientific">Serinibacter arcticus</name>
    <dbReference type="NCBI Taxonomy" id="1655435"/>
    <lineage>
        <taxon>Bacteria</taxon>
        <taxon>Bacillati</taxon>
        <taxon>Actinomycetota</taxon>
        <taxon>Actinomycetes</taxon>
        <taxon>Micrococcales</taxon>
        <taxon>Beutenbergiaceae</taxon>
        <taxon>Serinibacter</taxon>
    </lineage>
</organism>
<evidence type="ECO:0000313" key="5">
    <source>
        <dbReference type="Proteomes" id="UP000297318"/>
    </source>
</evidence>
<evidence type="ECO:0000256" key="2">
    <source>
        <dbReference type="PIRSR" id="PIRSR600888-1"/>
    </source>
</evidence>
<dbReference type="GO" id="GO:0000271">
    <property type="term" value="P:polysaccharide biosynthetic process"/>
    <property type="evidence" value="ECO:0007669"/>
    <property type="project" value="TreeGrafter"/>
</dbReference>
<evidence type="ECO:0000313" key="4">
    <source>
        <dbReference type="EMBL" id="TGO04100.1"/>
    </source>
</evidence>
<dbReference type="GO" id="GO:0008830">
    <property type="term" value="F:dTDP-4-dehydrorhamnose 3,5-epimerase activity"/>
    <property type="evidence" value="ECO:0007669"/>
    <property type="project" value="InterPro"/>
</dbReference>
<dbReference type="OrthoDB" id="9803892at2"/>
<protein>
    <submittedName>
        <fullName evidence="4">dTDP-4-dehydrorhamnose 3,5-epimerase</fullName>
    </submittedName>
</protein>
<dbReference type="PANTHER" id="PTHR21047:SF2">
    <property type="entry name" value="THYMIDINE DIPHOSPHO-4-KETO-RHAMNOSE 3,5-EPIMERASE"/>
    <property type="match status" value="1"/>
</dbReference>
<proteinExistence type="inferred from homology"/>
<dbReference type="AlphaFoldDB" id="A0A4Z1DYN3"/>
<sequence>MSVRIDDFRTETTAIDGLVVIRVKQIHDERGTIREFFRASAMAEAGLHAGPWQQLNLTETSHGAVRGLHGEAMTKLVSVVRGTVFGAYVDARPESPTVGAVVTVPIELGVQVLVPRGVLNGFQSTSAEPSQYLYCFDQEWRPGMAGVGVTPVDPSLGITWPVPIDLGDRAQLSAKDHDAPTLEQVLEQLRQS</sequence>
<evidence type="ECO:0000256" key="1">
    <source>
        <dbReference type="ARBA" id="ARBA00010154"/>
    </source>
</evidence>
<comment type="caution">
    <text evidence="4">The sequence shown here is derived from an EMBL/GenBank/DDBJ whole genome shotgun (WGS) entry which is preliminary data.</text>
</comment>
<feature type="active site" description="Proton donor" evidence="2">
    <location>
        <position position="134"/>
    </location>
</feature>
<dbReference type="GO" id="GO:0005829">
    <property type="term" value="C:cytosol"/>
    <property type="evidence" value="ECO:0007669"/>
    <property type="project" value="TreeGrafter"/>
</dbReference>
<dbReference type="Gene3D" id="2.60.120.10">
    <property type="entry name" value="Jelly Rolls"/>
    <property type="match status" value="1"/>
</dbReference>
<gene>
    <name evidence="4" type="ORF">SERN_2691</name>
</gene>
<feature type="active site" description="Proton acceptor" evidence="2">
    <location>
        <position position="69"/>
    </location>
</feature>
<comment type="similarity">
    <text evidence="1">Belongs to the dTDP-4-dehydrorhamnose 3,5-epimerase family.</text>
</comment>
<dbReference type="PANTHER" id="PTHR21047">
    <property type="entry name" value="DTDP-6-DEOXY-D-GLUCOSE-3,5 EPIMERASE"/>
    <property type="match status" value="1"/>
</dbReference>
<accession>A0A4Z1DYN3</accession>
<name>A0A4Z1DYN3_9MICO</name>
<dbReference type="RefSeq" id="WP_135850700.1">
    <property type="nucleotide sequence ID" value="NZ_RHPJ01000004.1"/>
</dbReference>
<feature type="site" description="Participates in a stacking interaction with the thymidine ring of dTDP-4-oxo-6-deoxyglucose" evidence="3">
    <location>
        <position position="140"/>
    </location>
</feature>
<dbReference type="Proteomes" id="UP000297318">
    <property type="component" value="Unassembled WGS sequence"/>
</dbReference>
<dbReference type="GO" id="GO:0019305">
    <property type="term" value="P:dTDP-rhamnose biosynthetic process"/>
    <property type="evidence" value="ECO:0007669"/>
    <property type="project" value="TreeGrafter"/>
</dbReference>
<dbReference type="EMBL" id="RHPJ01000004">
    <property type="protein sequence ID" value="TGO04100.1"/>
    <property type="molecule type" value="Genomic_DNA"/>
</dbReference>
<keyword evidence="5" id="KW-1185">Reference proteome</keyword>
<evidence type="ECO:0000256" key="3">
    <source>
        <dbReference type="PIRSR" id="PIRSR600888-3"/>
    </source>
</evidence>
<dbReference type="InterPro" id="IPR011051">
    <property type="entry name" value="RmlC_Cupin_sf"/>
</dbReference>